<accession>A0A0E3ZCZ8</accession>
<evidence type="ECO:0000313" key="3">
    <source>
        <dbReference type="Proteomes" id="UP000033109"/>
    </source>
</evidence>
<feature type="signal peptide" evidence="1">
    <location>
        <begin position="1"/>
        <end position="18"/>
    </location>
</feature>
<name>A0A0E3ZCZ8_9BACT</name>
<feature type="chain" id="PRO_5002416212" description="Sugar-binding protein" evidence="1">
    <location>
        <begin position="19"/>
        <end position="1125"/>
    </location>
</feature>
<keyword evidence="3" id="KW-1185">Reference proteome</keyword>
<dbReference type="Proteomes" id="UP000033109">
    <property type="component" value="Chromosome"/>
</dbReference>
<dbReference type="OrthoDB" id="9814627at2"/>
<evidence type="ECO:0000256" key="1">
    <source>
        <dbReference type="SAM" id="SignalP"/>
    </source>
</evidence>
<dbReference type="STRING" id="400092.PKOR_01965"/>
<dbReference type="HOGENOM" id="CLU_006833_0_0_10"/>
<dbReference type="KEGG" id="pko:PKOR_01965"/>
<keyword evidence="1" id="KW-0732">Signal</keyword>
<evidence type="ECO:0008006" key="4">
    <source>
        <dbReference type="Google" id="ProtNLM"/>
    </source>
</evidence>
<dbReference type="AlphaFoldDB" id="A0A0E3ZCZ8"/>
<evidence type="ECO:0000313" key="2">
    <source>
        <dbReference type="EMBL" id="AKD02128.1"/>
    </source>
</evidence>
<protein>
    <recommendedName>
        <fullName evidence="4">Sugar-binding protein</fullName>
    </recommendedName>
</protein>
<proteinExistence type="predicted"/>
<dbReference type="Pfam" id="PF05593">
    <property type="entry name" value="RHS_repeat"/>
    <property type="match status" value="1"/>
</dbReference>
<dbReference type="NCBIfam" id="TIGR01643">
    <property type="entry name" value="YD_repeat_2x"/>
    <property type="match status" value="1"/>
</dbReference>
<gene>
    <name evidence="2" type="ORF">PKOR_01965</name>
</gene>
<dbReference type="PATRIC" id="fig|400092.3.peg.445"/>
<dbReference type="RefSeq" id="WP_046308836.1">
    <property type="nucleotide sequence ID" value="NZ_CBCSCY010000046.1"/>
</dbReference>
<dbReference type="EMBL" id="CP009621">
    <property type="protein sequence ID" value="AKD02128.1"/>
    <property type="molecule type" value="Genomic_DNA"/>
</dbReference>
<reference evidence="2 3" key="1">
    <citation type="journal article" date="2015" name="Sci. Rep.">
        <title>Unraveling adaptation of Pontibacter korlensis to radiation and infertility in desert through complete genome and comparative transcriptomic analysis.</title>
        <authorList>
            <person name="Dai J."/>
            <person name="Dai W."/>
            <person name="Qiu C."/>
            <person name="Yang Z."/>
            <person name="Zhang Y."/>
            <person name="Zhou M."/>
            <person name="Zhang L."/>
            <person name="Fang C."/>
            <person name="Gao Q."/>
            <person name="Yang Q."/>
            <person name="Li X."/>
            <person name="Wang Z."/>
            <person name="Wang Z."/>
            <person name="Jia Z."/>
            <person name="Chen X."/>
        </authorList>
    </citation>
    <scope>NUCLEOTIDE SEQUENCE [LARGE SCALE GENOMIC DNA]</scope>
    <source>
        <strain evidence="2 3">X14-1T</strain>
    </source>
</reference>
<sequence length="1125" mass="128466">MRTLILFCLLLLIGQSHAQTVPNVVNVKTPEVSALNRFVETPVSTFTGVPNISIPLYEISIKDVTVPISLNYHAGGIRVDQEATWVGLGWSLSYGGQVTRVVKGEPDEEYYLSETNYGNTVSYYLSLPNINEDPYLNLRKDYIRSAKYGNRDYMPDEFYYSVPGTSGKFMYSQHMNKFITFPKEDVDIAYDKVNGKIDQFALRLPSGALVELGKDGKISLMDMATASETVDNGWQIVRVSNSFNQSIDFAYDRFDYVSSKLSGQKYTYLESNGYSEEVFHSNLKYYDSRIKTITFPSGTVSFITVPREDMPTQALSDIEVRDKNGVLVRKVVFNYSYFQGSAFEGPHMNTNADYRHKRLRLDSVSVTGTGAAPLVYRFDYHNEGPLPSKYSYAQDHWGYFNGINNQTFIPNVAPEMLSGGDRRVQPEKSKAFVLKSIQYPEGGKTEFVYGSNLAGLLHEFPRELLDDYQDNSFKDTLASMYISGHSRDNFYPEPNEVQGNTRYFRKRFTISNGYKYIGLGWSCYTDFGINDEELSYLQNDVEFRLERINPTDNSRELIKNFFITDRSYPYKRTGSNSDPIMLYNGEYEMIIKMTQYDASGTPVNDQRHSTNFTIRWRELKEDFIHVGGLRVDSINYYNYDGALARQKAFSYITPGTSSSSGRVTALPKYHHRHIKVVTPGWDPDFAYWGFTVQSNSILPLETTAGAYSVYEYVDEKDIDFLSPNKPLLRTSYVYSFARPFFSEYYRGQQRGLYEPQEWLRGKLLRKKLFKGEDVVQEETYTYYDNSPHLAISSDEDYVEEINTDMISHQEDQIRIDSSPADFFDGVNNTGYVGWYYGVDNYQVSRANPEGHYIYYPKQLPYYKRYTGFDKPRSRTVTTYDDAGNSVTEREEYFYERTPKLHQLTRQETTDSKGGILESRLKYPVDFTGTAPYDAMQQQGMLSPVVEEASYRDGVLLEANKTVYGSWGEGVFAPALTERIINGTPPQPLLRFHGYDREGNPLDVSKDKGPHVTYLWSYRRVHPVAQIVNASYAEVEAALGGMAAVEALATSTTPSQAQLDQLNGLRSQLPGAMVTTYTYVPLVGMTTQTDPNGRTTHYEYDGIGRLQAVKDDAGNVLKSYEYNYRK</sequence>
<organism evidence="2 3">
    <name type="scientific">Pontibacter korlensis</name>
    <dbReference type="NCBI Taxonomy" id="400092"/>
    <lineage>
        <taxon>Bacteria</taxon>
        <taxon>Pseudomonadati</taxon>
        <taxon>Bacteroidota</taxon>
        <taxon>Cytophagia</taxon>
        <taxon>Cytophagales</taxon>
        <taxon>Hymenobacteraceae</taxon>
        <taxon>Pontibacter</taxon>
    </lineage>
</organism>
<dbReference type="InterPro" id="IPR006530">
    <property type="entry name" value="YD"/>
</dbReference>
<dbReference type="InterPro" id="IPR031325">
    <property type="entry name" value="RHS_repeat"/>
</dbReference>
<dbReference type="Gene3D" id="2.180.10.10">
    <property type="entry name" value="RHS repeat-associated core"/>
    <property type="match status" value="1"/>
</dbReference>